<feature type="signal peptide" evidence="1">
    <location>
        <begin position="1"/>
        <end position="17"/>
    </location>
</feature>
<evidence type="ECO:0000256" key="1">
    <source>
        <dbReference type="SAM" id="SignalP"/>
    </source>
</evidence>
<dbReference type="Proteomes" id="UP000774617">
    <property type="component" value="Unassembled WGS sequence"/>
</dbReference>
<organism evidence="2 3">
    <name type="scientific">Macrophomina phaseolina</name>
    <dbReference type="NCBI Taxonomy" id="35725"/>
    <lineage>
        <taxon>Eukaryota</taxon>
        <taxon>Fungi</taxon>
        <taxon>Dikarya</taxon>
        <taxon>Ascomycota</taxon>
        <taxon>Pezizomycotina</taxon>
        <taxon>Dothideomycetes</taxon>
        <taxon>Dothideomycetes incertae sedis</taxon>
        <taxon>Botryosphaeriales</taxon>
        <taxon>Botryosphaeriaceae</taxon>
        <taxon>Macrophomina</taxon>
    </lineage>
</organism>
<evidence type="ECO:0008006" key="4">
    <source>
        <dbReference type="Google" id="ProtNLM"/>
    </source>
</evidence>
<reference evidence="2 3" key="1">
    <citation type="journal article" date="2021" name="Nat. Commun.">
        <title>Genetic determinants of endophytism in the Arabidopsis root mycobiome.</title>
        <authorList>
            <person name="Mesny F."/>
            <person name="Miyauchi S."/>
            <person name="Thiergart T."/>
            <person name="Pickel B."/>
            <person name="Atanasova L."/>
            <person name="Karlsson M."/>
            <person name="Huettel B."/>
            <person name="Barry K.W."/>
            <person name="Haridas S."/>
            <person name="Chen C."/>
            <person name="Bauer D."/>
            <person name="Andreopoulos W."/>
            <person name="Pangilinan J."/>
            <person name="LaButti K."/>
            <person name="Riley R."/>
            <person name="Lipzen A."/>
            <person name="Clum A."/>
            <person name="Drula E."/>
            <person name="Henrissat B."/>
            <person name="Kohler A."/>
            <person name="Grigoriev I.V."/>
            <person name="Martin F.M."/>
            <person name="Hacquard S."/>
        </authorList>
    </citation>
    <scope>NUCLEOTIDE SEQUENCE [LARGE SCALE GENOMIC DNA]</scope>
    <source>
        <strain evidence="2 3">MPI-SDFR-AT-0080</strain>
    </source>
</reference>
<gene>
    <name evidence="2" type="ORF">B0J12DRAFT_15325</name>
</gene>
<dbReference type="EMBL" id="JAGTJR010000001">
    <property type="protein sequence ID" value="KAH7064880.1"/>
    <property type="molecule type" value="Genomic_DNA"/>
</dbReference>
<keyword evidence="3" id="KW-1185">Reference proteome</keyword>
<comment type="caution">
    <text evidence="2">The sequence shown here is derived from an EMBL/GenBank/DDBJ whole genome shotgun (WGS) entry which is preliminary data.</text>
</comment>
<evidence type="ECO:0000313" key="2">
    <source>
        <dbReference type="EMBL" id="KAH7064880.1"/>
    </source>
</evidence>
<feature type="chain" id="PRO_5045631772" description="Cell wall galactomannoprotein" evidence="1">
    <location>
        <begin position="18"/>
        <end position="172"/>
    </location>
</feature>
<proteinExistence type="predicted"/>
<protein>
    <recommendedName>
        <fullName evidence="4">Cell wall galactomannoprotein</fullName>
    </recommendedName>
</protein>
<name>A0ABQ8GUE6_9PEZI</name>
<evidence type="ECO:0000313" key="3">
    <source>
        <dbReference type="Proteomes" id="UP000774617"/>
    </source>
</evidence>
<sequence>MYTQLIFIPIFLSLSLASPSPRYPLYSRQENATVAAAAANDGGVALFNGIGSNILVQQNEIASTMAIMSQLSGPDAANKDVFNALKANLLTVVDSGVTIRENNQKIAQLTGASQAATDGLNTVANAQKEEKSLSESLTGDPAKDMPTLQTMLTDFQGGIVQNQKNQQAALVK</sequence>
<keyword evidence="1" id="KW-0732">Signal</keyword>
<accession>A0ABQ8GUE6</accession>